<gene>
    <name evidence="1" type="ORF">CPB83DRAFT_404650</name>
</gene>
<comment type="caution">
    <text evidence="1">The sequence shown here is derived from an EMBL/GenBank/DDBJ whole genome shotgun (WGS) entry which is preliminary data.</text>
</comment>
<name>A0A9P6JP78_9AGAR</name>
<protein>
    <submittedName>
        <fullName evidence="1">Uncharacterized protein</fullName>
    </submittedName>
</protein>
<proteinExistence type="predicted"/>
<evidence type="ECO:0000313" key="2">
    <source>
        <dbReference type="Proteomes" id="UP000807306"/>
    </source>
</evidence>
<reference evidence="1" key="1">
    <citation type="submission" date="2020-11" db="EMBL/GenBank/DDBJ databases">
        <authorList>
            <consortium name="DOE Joint Genome Institute"/>
            <person name="Ahrendt S."/>
            <person name="Riley R."/>
            <person name="Andreopoulos W."/>
            <person name="Labutti K."/>
            <person name="Pangilinan J."/>
            <person name="Ruiz-Duenas F.J."/>
            <person name="Barrasa J.M."/>
            <person name="Sanchez-Garcia M."/>
            <person name="Camarero S."/>
            <person name="Miyauchi S."/>
            <person name="Serrano A."/>
            <person name="Linde D."/>
            <person name="Babiker R."/>
            <person name="Drula E."/>
            <person name="Ayuso-Fernandez I."/>
            <person name="Pacheco R."/>
            <person name="Padilla G."/>
            <person name="Ferreira P."/>
            <person name="Barriuso J."/>
            <person name="Kellner H."/>
            <person name="Castanera R."/>
            <person name="Alfaro M."/>
            <person name="Ramirez L."/>
            <person name="Pisabarro A.G."/>
            <person name="Kuo A."/>
            <person name="Tritt A."/>
            <person name="Lipzen A."/>
            <person name="He G."/>
            <person name="Yan M."/>
            <person name="Ng V."/>
            <person name="Cullen D."/>
            <person name="Martin F."/>
            <person name="Rosso M.-N."/>
            <person name="Henrissat B."/>
            <person name="Hibbett D."/>
            <person name="Martinez A.T."/>
            <person name="Grigoriev I.V."/>
        </authorList>
    </citation>
    <scope>NUCLEOTIDE SEQUENCE</scope>
    <source>
        <strain evidence="1">CBS 506.95</strain>
    </source>
</reference>
<dbReference type="AlphaFoldDB" id="A0A9P6JP78"/>
<accession>A0A9P6JP78</accession>
<dbReference type="OrthoDB" id="3145912at2759"/>
<evidence type="ECO:0000313" key="1">
    <source>
        <dbReference type="EMBL" id="KAF9527389.1"/>
    </source>
</evidence>
<organism evidence="1 2">
    <name type="scientific">Crepidotus variabilis</name>
    <dbReference type="NCBI Taxonomy" id="179855"/>
    <lineage>
        <taxon>Eukaryota</taxon>
        <taxon>Fungi</taxon>
        <taxon>Dikarya</taxon>
        <taxon>Basidiomycota</taxon>
        <taxon>Agaricomycotina</taxon>
        <taxon>Agaricomycetes</taxon>
        <taxon>Agaricomycetidae</taxon>
        <taxon>Agaricales</taxon>
        <taxon>Agaricineae</taxon>
        <taxon>Crepidotaceae</taxon>
        <taxon>Crepidotus</taxon>
    </lineage>
</organism>
<dbReference type="EMBL" id="MU157862">
    <property type="protein sequence ID" value="KAF9527389.1"/>
    <property type="molecule type" value="Genomic_DNA"/>
</dbReference>
<keyword evidence="2" id="KW-1185">Reference proteome</keyword>
<sequence>MAAWPASDAGARGDTGLPVSRLLLEYPPASWRQVDPLYDHMPDSRLYTFNLPNELEEAIIQIAARLDKNCALNLLRTARYIHNWVHPILYERICLQSATSATCLMRTLRKLYSFPPRNFGFKRAPPFPLSLTLSADIKPYQIEVLLGQLSKNLITYTIFRTFDDPNTYLGLIKSPFIRRVILVYSKPEAHYQGHLIPRGERLPSSVLSTITYLALVSDSVGSASQHFAALEDDSKSLTPPFSNLTCFAISWTRWSNTWRYITRHAKALKCFAILGPSNAHLDLQSKLSILEELRASPRDPRFVLLVHGGYGEPSRWTVKDGFHPNLIWGRIEDLVKNHFICDDGEKWSESVVAAFREKSPQIRL</sequence>
<dbReference type="Proteomes" id="UP000807306">
    <property type="component" value="Unassembled WGS sequence"/>
</dbReference>